<feature type="domain" description="Major facilitator superfamily (MFS) profile" evidence="11">
    <location>
        <begin position="18"/>
        <end position="478"/>
    </location>
</feature>
<feature type="transmembrane region" description="Helical" evidence="10">
    <location>
        <begin position="455"/>
        <end position="474"/>
    </location>
</feature>
<gene>
    <name evidence="12" type="ORF">A1Q1_04347</name>
</gene>
<dbReference type="PRINTS" id="PR00171">
    <property type="entry name" value="SUGRTRNSPORT"/>
</dbReference>
<sequence>MGRVRTAWKAWTPMLVFSCFCLVVGDMLFGFDTGSFGGILAMPGLSHFVRLHRKMTNPQGFLNQFGTETNGKWALTPLRTSLLSSLAFIGKAIGCLGAGPLIEWLGHRKVFVILCIISCIGVIIEITSADTALGSGRLAQFIVGRIIVYISVGLVEICISTYQAEIVPAPLRGFTVCSLQLFLNAGGLLATGVNKAFSKDDTSRGWKTVTGIQFVFPVLIMAFVPFLPDSPRWLLSKDRPADALHSMRRLRTREEVASGACAEELAVIQVQLQQRVHKASWLDCFRGTNARRTGLVIAYYIYQQITGQAWVSTYQTVFYKENGYADHAFTYPIISSCLSVLAVLPCMYFSDVLGRRKVLLGSFFFQALWLCLLAGIGERSNKTESMKEACVAFFMLFAVSYSLGGAPVPYLLGAELPNHSLREKTSTIGTTINVVFAFATNFSIPYMMKALHFRVGWIFGGISISALVFTFLFLPETKNLTLEQVDHLFEKPYNPFRSFAKLDRWTKHPALLEQGLQEPDPAYIDSWPSSTDSDKDKDIMRYESDLR</sequence>
<feature type="transmembrane region" description="Helical" evidence="10">
    <location>
        <begin position="109"/>
        <end position="126"/>
    </location>
</feature>
<comment type="catalytic activity">
    <reaction evidence="7">
        <text>myo-inositol(out) + H(+)(out) = myo-inositol(in) + H(+)(in)</text>
        <dbReference type="Rhea" id="RHEA:60364"/>
        <dbReference type="ChEBI" id="CHEBI:15378"/>
        <dbReference type="ChEBI" id="CHEBI:17268"/>
    </reaction>
</comment>
<reference evidence="12 13" key="1">
    <citation type="journal article" date="2012" name="Eukaryot. Cell">
        <title>Draft genome sequence of CBS 2479, the standard type strain of Trichosporon asahii.</title>
        <authorList>
            <person name="Yang R.Y."/>
            <person name="Li H.T."/>
            <person name="Zhu H."/>
            <person name="Zhou G.P."/>
            <person name="Wang M."/>
            <person name="Wang L."/>
        </authorList>
    </citation>
    <scope>NUCLEOTIDE SEQUENCE [LARGE SCALE GENOMIC DNA]</scope>
    <source>
        <strain evidence="13">ATCC 90039 / CBS 2479 / JCM 2466 / KCTC 7840 / NCYC 2677 / UAMH 7654</strain>
    </source>
</reference>
<feature type="transmembrane region" description="Helical" evidence="10">
    <location>
        <begin position="389"/>
        <end position="408"/>
    </location>
</feature>
<comment type="subcellular location">
    <subcellularLocation>
        <location evidence="1">Membrane</location>
        <topology evidence="1">Multi-pass membrane protein</topology>
    </subcellularLocation>
</comment>
<dbReference type="GO" id="GO:0016020">
    <property type="term" value="C:membrane"/>
    <property type="evidence" value="ECO:0007669"/>
    <property type="project" value="UniProtKB-SubCell"/>
</dbReference>
<dbReference type="KEGG" id="tasa:A1Q1_04347"/>
<evidence type="ECO:0000256" key="5">
    <source>
        <dbReference type="ARBA" id="ARBA00022989"/>
    </source>
</evidence>
<dbReference type="InterPro" id="IPR050360">
    <property type="entry name" value="MFS_Sugar_Transporters"/>
</dbReference>
<accession>J6EQZ5</accession>
<keyword evidence="6 10" id="KW-0472">Membrane</keyword>
<keyword evidence="3 8" id="KW-0813">Transport</keyword>
<keyword evidence="12" id="KW-0762">Sugar transport</keyword>
<feature type="region of interest" description="Disordered" evidence="9">
    <location>
        <begin position="516"/>
        <end position="538"/>
    </location>
</feature>
<dbReference type="InterPro" id="IPR003663">
    <property type="entry name" value="Sugar/inositol_transpt"/>
</dbReference>
<dbReference type="Gene3D" id="1.20.1250.20">
    <property type="entry name" value="MFS general substrate transporter like domains"/>
    <property type="match status" value="1"/>
</dbReference>
<feature type="transmembrane region" description="Helical" evidence="10">
    <location>
        <begin position="210"/>
        <end position="227"/>
    </location>
</feature>
<evidence type="ECO:0000256" key="8">
    <source>
        <dbReference type="RuleBase" id="RU003346"/>
    </source>
</evidence>
<dbReference type="PANTHER" id="PTHR48022:SF77">
    <property type="entry name" value="MAJOR FACILITATOR SUPERFAMILY (MFS) PROFILE DOMAIN-CONTAINING PROTEIN"/>
    <property type="match status" value="1"/>
</dbReference>
<proteinExistence type="inferred from homology"/>
<dbReference type="SUPFAM" id="SSF103473">
    <property type="entry name" value="MFS general substrate transporter"/>
    <property type="match status" value="1"/>
</dbReference>
<name>J6EQZ5_TRIAS</name>
<evidence type="ECO:0000256" key="7">
    <source>
        <dbReference type="ARBA" id="ARBA00049119"/>
    </source>
</evidence>
<feature type="transmembrane region" description="Helical" evidence="10">
    <location>
        <begin position="356"/>
        <end position="377"/>
    </location>
</feature>
<evidence type="ECO:0000256" key="2">
    <source>
        <dbReference type="ARBA" id="ARBA00010992"/>
    </source>
</evidence>
<dbReference type="HOGENOM" id="CLU_001265_30_1_1"/>
<evidence type="ECO:0000313" key="13">
    <source>
        <dbReference type="Proteomes" id="UP000002748"/>
    </source>
</evidence>
<dbReference type="InterPro" id="IPR020846">
    <property type="entry name" value="MFS_dom"/>
</dbReference>
<dbReference type="EMBL" id="ALBS01000270">
    <property type="protein sequence ID" value="EJT46919.1"/>
    <property type="molecule type" value="Genomic_DNA"/>
</dbReference>
<feature type="transmembrane region" description="Helical" evidence="10">
    <location>
        <begin position="138"/>
        <end position="159"/>
    </location>
</feature>
<dbReference type="VEuPathDB" id="FungiDB:A1Q1_04347"/>
<organism evidence="12 13">
    <name type="scientific">Trichosporon asahii var. asahii (strain ATCC 90039 / CBS 2479 / JCM 2466 / KCTC 7840 / NBRC 103889/ NCYC 2677 / UAMH 7654)</name>
    <name type="common">Yeast</name>
    <dbReference type="NCBI Taxonomy" id="1186058"/>
    <lineage>
        <taxon>Eukaryota</taxon>
        <taxon>Fungi</taxon>
        <taxon>Dikarya</taxon>
        <taxon>Basidiomycota</taxon>
        <taxon>Agaricomycotina</taxon>
        <taxon>Tremellomycetes</taxon>
        <taxon>Trichosporonales</taxon>
        <taxon>Trichosporonaceae</taxon>
        <taxon>Trichosporon</taxon>
    </lineage>
</organism>
<evidence type="ECO:0000256" key="4">
    <source>
        <dbReference type="ARBA" id="ARBA00022692"/>
    </source>
</evidence>
<feature type="transmembrane region" description="Helical" evidence="10">
    <location>
        <begin position="82"/>
        <end position="102"/>
    </location>
</feature>
<feature type="transmembrane region" description="Helical" evidence="10">
    <location>
        <begin position="328"/>
        <end position="350"/>
    </location>
</feature>
<dbReference type="Proteomes" id="UP000002748">
    <property type="component" value="Unassembled WGS sequence"/>
</dbReference>
<comment type="similarity">
    <text evidence="2 8">Belongs to the major facilitator superfamily. Sugar transporter (TC 2.A.1.1) family.</text>
</comment>
<evidence type="ECO:0000256" key="1">
    <source>
        <dbReference type="ARBA" id="ARBA00004141"/>
    </source>
</evidence>
<dbReference type="PROSITE" id="PS50850">
    <property type="entry name" value="MFS"/>
    <property type="match status" value="1"/>
</dbReference>
<dbReference type="InterPro" id="IPR036259">
    <property type="entry name" value="MFS_trans_sf"/>
</dbReference>
<evidence type="ECO:0000259" key="11">
    <source>
        <dbReference type="PROSITE" id="PS50850"/>
    </source>
</evidence>
<keyword evidence="4 10" id="KW-0812">Transmembrane</keyword>
<evidence type="ECO:0000256" key="9">
    <source>
        <dbReference type="SAM" id="MobiDB-lite"/>
    </source>
</evidence>
<keyword evidence="5 10" id="KW-1133">Transmembrane helix</keyword>
<comment type="caution">
    <text evidence="12">The sequence shown here is derived from an EMBL/GenBank/DDBJ whole genome shotgun (WGS) entry which is preliminary data.</text>
</comment>
<evidence type="ECO:0000313" key="12">
    <source>
        <dbReference type="EMBL" id="EJT46919.1"/>
    </source>
</evidence>
<feature type="transmembrane region" description="Helical" evidence="10">
    <location>
        <begin position="171"/>
        <end position="190"/>
    </location>
</feature>
<evidence type="ECO:0000256" key="10">
    <source>
        <dbReference type="SAM" id="Phobius"/>
    </source>
</evidence>
<dbReference type="AlphaFoldDB" id="J6EQZ5"/>
<dbReference type="OrthoDB" id="6612291at2759"/>
<dbReference type="NCBIfam" id="TIGR00879">
    <property type="entry name" value="SP"/>
    <property type="match status" value="1"/>
</dbReference>
<dbReference type="GeneID" id="25987860"/>
<feature type="transmembrane region" description="Helical" evidence="10">
    <location>
        <begin position="428"/>
        <end position="448"/>
    </location>
</feature>
<dbReference type="PANTHER" id="PTHR48022">
    <property type="entry name" value="PLASTIDIC GLUCOSE TRANSPORTER 4"/>
    <property type="match status" value="1"/>
</dbReference>
<dbReference type="RefSeq" id="XP_014178188.1">
    <property type="nucleotide sequence ID" value="XM_014322713.1"/>
</dbReference>
<evidence type="ECO:0000256" key="6">
    <source>
        <dbReference type="ARBA" id="ARBA00023136"/>
    </source>
</evidence>
<dbReference type="GO" id="GO:0005351">
    <property type="term" value="F:carbohydrate:proton symporter activity"/>
    <property type="evidence" value="ECO:0007669"/>
    <property type="project" value="TreeGrafter"/>
</dbReference>
<dbReference type="Pfam" id="PF00083">
    <property type="entry name" value="Sugar_tr"/>
    <property type="match status" value="1"/>
</dbReference>
<protein>
    <submittedName>
        <fullName evidence="12">Sugar transporter, putative</fullName>
    </submittedName>
</protein>
<evidence type="ECO:0000256" key="3">
    <source>
        <dbReference type="ARBA" id="ARBA00022448"/>
    </source>
</evidence>
<dbReference type="InterPro" id="IPR005828">
    <property type="entry name" value="MFS_sugar_transport-like"/>
</dbReference>